<feature type="transmembrane region" description="Helical" evidence="6">
    <location>
        <begin position="325"/>
        <end position="343"/>
    </location>
</feature>
<comment type="caution">
    <text evidence="7">The sequence shown here is derived from an EMBL/GenBank/DDBJ whole genome shotgun (WGS) entry which is preliminary data.</text>
</comment>
<feature type="transmembrane region" description="Helical" evidence="6">
    <location>
        <begin position="403"/>
        <end position="422"/>
    </location>
</feature>
<keyword evidence="2" id="KW-1003">Cell membrane</keyword>
<feature type="transmembrane region" description="Helical" evidence="6">
    <location>
        <begin position="428"/>
        <end position="448"/>
    </location>
</feature>
<dbReference type="PANTHER" id="PTHR30250:SF11">
    <property type="entry name" value="O-ANTIGEN TRANSPORTER-RELATED"/>
    <property type="match status" value="1"/>
</dbReference>
<feature type="transmembrane region" description="Helical" evidence="6">
    <location>
        <begin position="147"/>
        <end position="167"/>
    </location>
</feature>
<protein>
    <recommendedName>
        <fullName evidence="9">Membrane protein involved in the export of O-antigen and teichoic acid</fullName>
    </recommendedName>
</protein>
<evidence type="ECO:0008006" key="9">
    <source>
        <dbReference type="Google" id="ProtNLM"/>
    </source>
</evidence>
<evidence type="ECO:0000256" key="3">
    <source>
        <dbReference type="ARBA" id="ARBA00022692"/>
    </source>
</evidence>
<feature type="transmembrane region" description="Helical" evidence="6">
    <location>
        <begin position="118"/>
        <end position="140"/>
    </location>
</feature>
<feature type="transmembrane region" description="Helical" evidence="6">
    <location>
        <begin position="212"/>
        <end position="238"/>
    </location>
</feature>
<dbReference type="InterPro" id="IPR050833">
    <property type="entry name" value="Poly_Biosynth_Transport"/>
</dbReference>
<evidence type="ECO:0000256" key="6">
    <source>
        <dbReference type="SAM" id="Phobius"/>
    </source>
</evidence>
<keyword evidence="5 6" id="KW-0472">Membrane</keyword>
<gene>
    <name evidence="7" type="ORF">E3T28_14525</name>
</gene>
<sequence>MSITQRALRARAGAVLGAGTAVAVARIFSLAAAAVQLPLLTSSLSTSEYSSVALAIAIATYFSLFAAEPVILGFQRFPGGNDERSNYTFALGRMVAAVVLAGVLVFGIGLLMGRAEEAAAFAGWGIGIAVNRLVSTAWLMWGRPWAYAWNLIAGTGARTAVLLVMVLSGYGPLLSLCAAGLASAGAALVLSPKIRGFKAAWTSRPWPVRFGLHLAFASFAFTVLTNGNLLILAAVAAGEEVGRYAAMTQVAALTSGAVLGLVMTVAYPRLRAAWDQQNRPVVEAQLVTLQLLCLGVALAAIFLTYVSNHFLLHLVLQKEFTDGRVLAPLIMATAFASMGQISSWRHQFKFEAARVARRTSATALAGLLVTVGLTAVFQAPGAAVGVALGFMGYFLVMSVGLALTLPVLAASIASIALSSAAYALPGDVVAYASLVAAAAISILAARSYRAQKL</sequence>
<evidence type="ECO:0000256" key="2">
    <source>
        <dbReference type="ARBA" id="ARBA00022475"/>
    </source>
</evidence>
<reference evidence="7 8" key="1">
    <citation type="submission" date="2019-03" db="EMBL/GenBank/DDBJ databases">
        <title>Genomics of glacier-inhabiting Cryobacterium strains.</title>
        <authorList>
            <person name="Liu Q."/>
            <person name="Xin Y.-H."/>
        </authorList>
    </citation>
    <scope>NUCLEOTIDE SEQUENCE [LARGE SCALE GENOMIC DNA]</scope>
    <source>
        <strain evidence="7 8">TMT1-23-1</strain>
    </source>
</reference>
<comment type="subcellular location">
    <subcellularLocation>
        <location evidence="1">Cell membrane</location>
        <topology evidence="1">Multi-pass membrane protein</topology>
    </subcellularLocation>
</comment>
<organism evidence="7 8">
    <name type="scientific">Cryobacterium sinapicolor</name>
    <dbReference type="NCBI Taxonomy" id="1259236"/>
    <lineage>
        <taxon>Bacteria</taxon>
        <taxon>Bacillati</taxon>
        <taxon>Actinomycetota</taxon>
        <taxon>Actinomycetes</taxon>
        <taxon>Micrococcales</taxon>
        <taxon>Microbacteriaceae</taxon>
        <taxon>Cryobacterium</taxon>
    </lineage>
</organism>
<proteinExistence type="predicted"/>
<feature type="transmembrane region" description="Helical" evidence="6">
    <location>
        <begin position="173"/>
        <end position="191"/>
    </location>
</feature>
<evidence type="ECO:0000313" key="7">
    <source>
        <dbReference type="EMBL" id="TFC94706.1"/>
    </source>
</evidence>
<evidence type="ECO:0000313" key="8">
    <source>
        <dbReference type="Proteomes" id="UP000297853"/>
    </source>
</evidence>
<dbReference type="PANTHER" id="PTHR30250">
    <property type="entry name" value="PST FAMILY PREDICTED COLANIC ACID TRANSPORTER"/>
    <property type="match status" value="1"/>
</dbReference>
<evidence type="ECO:0000256" key="5">
    <source>
        <dbReference type="ARBA" id="ARBA00023136"/>
    </source>
</evidence>
<feature type="transmembrane region" description="Helical" evidence="6">
    <location>
        <begin position="94"/>
        <end position="112"/>
    </location>
</feature>
<feature type="transmembrane region" description="Helical" evidence="6">
    <location>
        <begin position="49"/>
        <end position="74"/>
    </location>
</feature>
<feature type="transmembrane region" description="Helical" evidence="6">
    <location>
        <begin position="286"/>
        <end position="305"/>
    </location>
</feature>
<dbReference type="Proteomes" id="UP000297853">
    <property type="component" value="Unassembled WGS sequence"/>
</dbReference>
<name>A0ABY2IXA6_9MICO</name>
<evidence type="ECO:0000256" key="1">
    <source>
        <dbReference type="ARBA" id="ARBA00004651"/>
    </source>
</evidence>
<dbReference type="EMBL" id="SOGQ01000081">
    <property type="protein sequence ID" value="TFC94706.1"/>
    <property type="molecule type" value="Genomic_DNA"/>
</dbReference>
<keyword evidence="8" id="KW-1185">Reference proteome</keyword>
<accession>A0ABY2IXA6</accession>
<keyword evidence="3 6" id="KW-0812">Transmembrane</keyword>
<keyword evidence="4 6" id="KW-1133">Transmembrane helix</keyword>
<feature type="transmembrane region" description="Helical" evidence="6">
    <location>
        <begin position="244"/>
        <end position="266"/>
    </location>
</feature>
<dbReference type="RefSeq" id="WP_134432623.1">
    <property type="nucleotide sequence ID" value="NZ_SOGQ01000081.1"/>
</dbReference>
<evidence type="ECO:0000256" key="4">
    <source>
        <dbReference type="ARBA" id="ARBA00022989"/>
    </source>
</evidence>